<protein>
    <submittedName>
        <fullName evidence="2">Uncharacterized protein</fullName>
    </submittedName>
</protein>
<feature type="region of interest" description="Disordered" evidence="1">
    <location>
        <begin position="342"/>
        <end position="361"/>
    </location>
</feature>
<sequence length="534" mass="60702">MKTLQHTKKNVSRVKTKQTLITMSQAGGSNINDLYLDLCELMVACNIPWHKTENVVMQFDAESSDAIKQAQRCFQNNRVEHNLSYVNSHFKILVNSIKELETQGLPLTRSLLILKTVNAFLSSAPRKVAISAKNKLDCVLKETLQVALAEIKRRAPKLLVAKKYGIPRATLQFQLGTKFAKTKHGPNTNVGKRLDEVNKSNFAPILKDVLFELTAEMVSNGFKACGVFPWSVDSIDLSKCIGTPSKECNVSYSADEILNMPVVILSENEKTNQTCVDSGLDDKIENYLVWQKNARKNWKKTDRERLPYVITFTAFKNVCEGKKKAKTEKELKRAKKQFIRNEKKKSTEMKGRKAKKNQDQHTSKIDGTLENHTITKHIPEESSNKINILQNILINSKLPGNDQDILLDQNSEIENCKKFFYADGSDDGIDDVGKGDLNLRNNTLKEYCEYTINRLGIHKSKGKIKAIEDTPIPKNKTKLDFVKVLELRFYPYTLYLEIVFVLVRINKLLETLTSQVKEDLTTEVNKEKQLSRAA</sequence>
<evidence type="ECO:0000313" key="3">
    <source>
        <dbReference type="Proteomes" id="UP000801492"/>
    </source>
</evidence>
<dbReference type="AlphaFoldDB" id="A0A8K0GGA7"/>
<comment type="caution">
    <text evidence="2">The sequence shown here is derived from an EMBL/GenBank/DDBJ whole genome shotgun (WGS) entry which is preliminary data.</text>
</comment>
<keyword evidence="3" id="KW-1185">Reference proteome</keyword>
<dbReference type="EMBL" id="VTPC01000994">
    <property type="protein sequence ID" value="KAF2903570.1"/>
    <property type="molecule type" value="Genomic_DNA"/>
</dbReference>
<evidence type="ECO:0000256" key="1">
    <source>
        <dbReference type="SAM" id="MobiDB-lite"/>
    </source>
</evidence>
<dbReference type="Proteomes" id="UP000801492">
    <property type="component" value="Unassembled WGS sequence"/>
</dbReference>
<reference evidence="2" key="1">
    <citation type="submission" date="2019-08" db="EMBL/GenBank/DDBJ databases">
        <title>The genome of the North American firefly Photinus pyralis.</title>
        <authorList>
            <consortium name="Photinus pyralis genome working group"/>
            <person name="Fallon T.R."/>
            <person name="Sander Lower S.E."/>
            <person name="Weng J.-K."/>
        </authorList>
    </citation>
    <scope>NUCLEOTIDE SEQUENCE</scope>
    <source>
        <strain evidence="2">TRF0915ILg1</strain>
        <tissue evidence="2">Whole body</tissue>
    </source>
</reference>
<organism evidence="2 3">
    <name type="scientific">Ignelater luminosus</name>
    <name type="common">Cucubano</name>
    <name type="synonym">Pyrophorus luminosus</name>
    <dbReference type="NCBI Taxonomy" id="2038154"/>
    <lineage>
        <taxon>Eukaryota</taxon>
        <taxon>Metazoa</taxon>
        <taxon>Ecdysozoa</taxon>
        <taxon>Arthropoda</taxon>
        <taxon>Hexapoda</taxon>
        <taxon>Insecta</taxon>
        <taxon>Pterygota</taxon>
        <taxon>Neoptera</taxon>
        <taxon>Endopterygota</taxon>
        <taxon>Coleoptera</taxon>
        <taxon>Polyphaga</taxon>
        <taxon>Elateriformia</taxon>
        <taxon>Elateroidea</taxon>
        <taxon>Elateridae</taxon>
        <taxon>Agrypninae</taxon>
        <taxon>Pyrophorini</taxon>
        <taxon>Ignelater</taxon>
    </lineage>
</organism>
<gene>
    <name evidence="2" type="ORF">ILUMI_02616</name>
</gene>
<evidence type="ECO:0000313" key="2">
    <source>
        <dbReference type="EMBL" id="KAF2903570.1"/>
    </source>
</evidence>
<accession>A0A8K0GGA7</accession>
<name>A0A8K0GGA7_IGNLU</name>
<proteinExistence type="predicted"/>